<name>A0A7M2X1B1_9BACT</name>
<organism evidence="1 2">
    <name type="scientific">Humisphaera borealis</name>
    <dbReference type="NCBI Taxonomy" id="2807512"/>
    <lineage>
        <taxon>Bacteria</taxon>
        <taxon>Pseudomonadati</taxon>
        <taxon>Planctomycetota</taxon>
        <taxon>Phycisphaerae</taxon>
        <taxon>Tepidisphaerales</taxon>
        <taxon>Tepidisphaeraceae</taxon>
        <taxon>Humisphaera</taxon>
    </lineage>
</organism>
<dbReference type="Proteomes" id="UP000593765">
    <property type="component" value="Chromosome"/>
</dbReference>
<proteinExistence type="predicted"/>
<dbReference type="RefSeq" id="WP_206294016.1">
    <property type="nucleotide sequence ID" value="NZ_CP063458.1"/>
</dbReference>
<evidence type="ECO:0000313" key="1">
    <source>
        <dbReference type="EMBL" id="QOV90911.1"/>
    </source>
</evidence>
<dbReference type="AlphaFoldDB" id="A0A7M2X1B1"/>
<gene>
    <name evidence="1" type="ORF">IPV69_06000</name>
</gene>
<dbReference type="KEGG" id="hbs:IPV69_06000"/>
<dbReference type="EMBL" id="CP063458">
    <property type="protein sequence ID" value="QOV90911.1"/>
    <property type="molecule type" value="Genomic_DNA"/>
</dbReference>
<protein>
    <submittedName>
        <fullName evidence="1">Uncharacterized protein</fullName>
    </submittedName>
</protein>
<keyword evidence="2" id="KW-1185">Reference proteome</keyword>
<evidence type="ECO:0000313" key="2">
    <source>
        <dbReference type="Proteomes" id="UP000593765"/>
    </source>
</evidence>
<sequence length="72" mass="8467">MTDGVDIFLRNASVDELDIWIDQGGELPARVRLRYLREREIRQAVRAGVHERTIERAQVDKERRQAHKEKVA</sequence>
<accession>A0A7M2X1B1</accession>
<reference evidence="1 2" key="1">
    <citation type="submission" date="2020-10" db="EMBL/GenBank/DDBJ databases">
        <title>Wide distribution of Phycisphaera-like planctomycetes from WD2101 soil group in peatlands and genome analysis of the first cultivated representative.</title>
        <authorList>
            <person name="Dedysh S.N."/>
            <person name="Beletsky A.V."/>
            <person name="Ivanova A."/>
            <person name="Kulichevskaya I.S."/>
            <person name="Suzina N.E."/>
            <person name="Philippov D.A."/>
            <person name="Rakitin A.L."/>
            <person name="Mardanov A.V."/>
            <person name="Ravin N.V."/>
        </authorList>
    </citation>
    <scope>NUCLEOTIDE SEQUENCE [LARGE SCALE GENOMIC DNA]</scope>
    <source>
        <strain evidence="1 2">M1803</strain>
    </source>
</reference>